<keyword evidence="3" id="KW-1185">Reference proteome</keyword>
<gene>
    <name evidence="2" type="ORF">CRD59_04540</name>
</gene>
<dbReference type="PANTHER" id="PTHR43464">
    <property type="entry name" value="METHYLTRANSFERASE"/>
    <property type="match status" value="1"/>
</dbReference>
<dbReference type="InterPro" id="IPR029063">
    <property type="entry name" value="SAM-dependent_MTases_sf"/>
</dbReference>
<organism evidence="2 3">
    <name type="scientific">Bifidobacterium xylocopae</name>
    <dbReference type="NCBI Taxonomy" id="2493119"/>
    <lineage>
        <taxon>Bacteria</taxon>
        <taxon>Bacillati</taxon>
        <taxon>Actinomycetota</taxon>
        <taxon>Actinomycetes</taxon>
        <taxon>Bifidobacteriales</taxon>
        <taxon>Bifidobacteriaceae</taxon>
        <taxon>Bifidobacterium</taxon>
    </lineage>
</organism>
<dbReference type="GO" id="GO:0032259">
    <property type="term" value="P:methylation"/>
    <property type="evidence" value="ECO:0007669"/>
    <property type="project" value="UniProtKB-KW"/>
</dbReference>
<dbReference type="CDD" id="cd02440">
    <property type="entry name" value="AdoMet_MTases"/>
    <property type="match status" value="1"/>
</dbReference>
<evidence type="ECO:0000313" key="2">
    <source>
        <dbReference type="EMBL" id="RBP99334.1"/>
    </source>
</evidence>
<dbReference type="InterPro" id="IPR013217">
    <property type="entry name" value="Methyltransf_12"/>
</dbReference>
<comment type="caution">
    <text evidence="2">The sequence shown here is derived from an EMBL/GenBank/DDBJ whole genome shotgun (WGS) entry which is preliminary data.</text>
</comment>
<dbReference type="EMBL" id="PDCH01000007">
    <property type="protein sequence ID" value="RBP99334.1"/>
    <property type="molecule type" value="Genomic_DNA"/>
</dbReference>
<dbReference type="SUPFAM" id="SSF53335">
    <property type="entry name" value="S-adenosyl-L-methionine-dependent methyltransferases"/>
    <property type="match status" value="1"/>
</dbReference>
<dbReference type="OrthoDB" id="8385759at2"/>
<keyword evidence="2" id="KW-0489">Methyltransferase</keyword>
<dbReference type="Gene3D" id="3.40.50.150">
    <property type="entry name" value="Vaccinia Virus protein VP39"/>
    <property type="match status" value="1"/>
</dbReference>
<dbReference type="AlphaFoldDB" id="A0A366KCB1"/>
<name>A0A366KCB1_9BIFI</name>
<protein>
    <submittedName>
        <fullName evidence="2">SAM-dependent methyltransferase</fullName>
    </submittedName>
</protein>
<proteinExistence type="predicted"/>
<feature type="domain" description="Methyltransferase type 12" evidence="1">
    <location>
        <begin position="70"/>
        <end position="167"/>
    </location>
</feature>
<sequence>MHDHAANLNHDLAENRANWDDRAEVHAQGGYGDLAVFAADPTAITPVVQRDLAVLRPHLPASGVAGLSLLHMQCHIGTDTLSWQRLGALDVHGLDFSPRSLDHARALAAQADAPITYVEADARAADQALPGKSFDLIVTSVGTITWLPDLDGWGRSIAHLLNPGGVFMIRDNHPLLFALDEQSLAISGDYLSGGEDSYESDGSYTPGSAGKVHHTSNHNWSHDFQEMTSVLLAAGLSIEALGEHPEVDWPALPELVHDEKEDVWRLPQGRPRIPLTFSIVARKPR</sequence>
<dbReference type="GO" id="GO:0008168">
    <property type="term" value="F:methyltransferase activity"/>
    <property type="evidence" value="ECO:0007669"/>
    <property type="project" value="UniProtKB-KW"/>
</dbReference>
<reference evidence="2 3" key="1">
    <citation type="submission" date="2017-10" db="EMBL/GenBank/DDBJ databases">
        <title>Bifidobacterium xylocopum sp. nov. and Bifidobacterium aemilianum sp. nov., from the carpenter bee (Xylocopa violacea) digestive tract.</title>
        <authorList>
            <person name="Alberoni D."/>
            <person name="Baffoni L."/>
            <person name="Di Gioia D."/>
            <person name="Gaggia F."/>
            <person name="Biavati B."/>
        </authorList>
    </citation>
    <scope>NUCLEOTIDE SEQUENCE [LARGE SCALE GENOMIC DNA]</scope>
    <source>
        <strain evidence="2 3">XV2</strain>
    </source>
</reference>
<dbReference type="Proteomes" id="UP000252345">
    <property type="component" value="Unassembled WGS sequence"/>
</dbReference>
<dbReference type="PANTHER" id="PTHR43464:SF82">
    <property type="entry name" value="METHYLTRANSFERASE DOMAIN-CONTAINING PROTEIN"/>
    <property type="match status" value="1"/>
</dbReference>
<accession>A0A366KCB1</accession>
<dbReference type="Pfam" id="PF08242">
    <property type="entry name" value="Methyltransf_12"/>
    <property type="match status" value="1"/>
</dbReference>
<evidence type="ECO:0000313" key="3">
    <source>
        <dbReference type="Proteomes" id="UP000252345"/>
    </source>
</evidence>
<evidence type="ECO:0000259" key="1">
    <source>
        <dbReference type="Pfam" id="PF08242"/>
    </source>
</evidence>
<keyword evidence="2" id="KW-0808">Transferase</keyword>